<dbReference type="OrthoDB" id="5624218at2"/>
<accession>A0A1Y2K9G5</accession>
<evidence type="ECO:0000313" key="2">
    <source>
        <dbReference type="EMBL" id="OSM07137.1"/>
    </source>
</evidence>
<gene>
    <name evidence="2" type="ORF">MAIT1_03949</name>
</gene>
<comment type="caution">
    <text evidence="2">The sequence shown here is derived from an EMBL/GenBank/DDBJ whole genome shotgun (WGS) entry which is preliminary data.</text>
</comment>
<dbReference type="PROSITE" id="PS51318">
    <property type="entry name" value="TAT"/>
    <property type="match status" value="1"/>
</dbReference>
<name>A0A1Y2K9G5_9PROT</name>
<organism evidence="2 3">
    <name type="scientific">Magnetofaba australis IT-1</name>
    <dbReference type="NCBI Taxonomy" id="1434232"/>
    <lineage>
        <taxon>Bacteria</taxon>
        <taxon>Pseudomonadati</taxon>
        <taxon>Pseudomonadota</taxon>
        <taxon>Magnetococcia</taxon>
        <taxon>Magnetococcales</taxon>
        <taxon>Magnetococcaceae</taxon>
        <taxon>Magnetofaba</taxon>
    </lineage>
</organism>
<dbReference type="STRING" id="1434232.MAIT1_03949"/>
<keyword evidence="3" id="KW-1185">Reference proteome</keyword>
<sequence>MPHVTRRDTLRGLGGAALLLATPRLALADADNAAKALNVACQQRGRDQFELVALDGAGAPLWSTPLPGRGHGVALRPQGDLIALTARRPGSWLWVVDVHSGQTRHQIEAPSGRHFYGHGCFNADGTRYFATENEIQSGQGYVAIYAADAGFKRLGAFPVGGIGPHEILLDAPRQELVVAIGGILTHPDRGRDKLNLDSMRPALARFSLDGVARSRVEPPARWSQLSIRHIALAPNGTTVMAMQYQGPKDQEPPLWGVADAEGMRLYHGPAGIARRLRHYMGSAVVDGSGAYAAITAPRANTATFWRLADGALVGELAMADVCGAAALEGAGRFVLTGGGGWAVETDVTGRVSRRWRPHGNGAWDNHLA</sequence>
<keyword evidence="1" id="KW-0732">Signal</keyword>
<dbReference type="Gene3D" id="2.130.10.10">
    <property type="entry name" value="YVTN repeat-like/Quinoprotein amine dehydrogenase"/>
    <property type="match status" value="1"/>
</dbReference>
<dbReference type="InterPro" id="IPR011044">
    <property type="entry name" value="Quino_amine_DH_bsu"/>
</dbReference>
<dbReference type="InterPro" id="IPR006311">
    <property type="entry name" value="TAT_signal"/>
</dbReference>
<dbReference type="EMBL" id="LVJN01000015">
    <property type="protein sequence ID" value="OSM07137.1"/>
    <property type="molecule type" value="Genomic_DNA"/>
</dbReference>
<dbReference type="InterPro" id="IPR008311">
    <property type="entry name" value="UCP028101"/>
</dbReference>
<reference evidence="2 3" key="1">
    <citation type="journal article" date="2016" name="BMC Genomics">
        <title>Combined genomic and structural analyses of a cultured magnetotactic bacterium reveals its niche adaptation to a dynamic environment.</title>
        <authorList>
            <person name="Araujo A.C."/>
            <person name="Morillo V."/>
            <person name="Cypriano J."/>
            <person name="Teixeira L.C."/>
            <person name="Leao P."/>
            <person name="Lyra S."/>
            <person name="Almeida L.G."/>
            <person name="Bazylinski D.A."/>
            <person name="Vasconcellos A.T."/>
            <person name="Abreu F."/>
            <person name="Lins U."/>
        </authorList>
    </citation>
    <scope>NUCLEOTIDE SEQUENCE [LARGE SCALE GENOMIC DNA]</scope>
    <source>
        <strain evidence="2 3">IT-1</strain>
    </source>
</reference>
<dbReference type="SUPFAM" id="SSF50969">
    <property type="entry name" value="YVTN repeat-like/Quinoprotein amine dehydrogenase"/>
    <property type="match status" value="1"/>
</dbReference>
<dbReference type="Pfam" id="PF07433">
    <property type="entry name" value="DUF1513"/>
    <property type="match status" value="1"/>
</dbReference>
<dbReference type="Proteomes" id="UP000194003">
    <property type="component" value="Unassembled WGS sequence"/>
</dbReference>
<evidence type="ECO:0000313" key="3">
    <source>
        <dbReference type="Proteomes" id="UP000194003"/>
    </source>
</evidence>
<proteinExistence type="predicted"/>
<evidence type="ECO:0000256" key="1">
    <source>
        <dbReference type="SAM" id="SignalP"/>
    </source>
</evidence>
<feature type="signal peptide" evidence="1">
    <location>
        <begin position="1"/>
        <end position="28"/>
    </location>
</feature>
<dbReference type="RefSeq" id="WP_085441093.1">
    <property type="nucleotide sequence ID" value="NZ_LVJN01000015.1"/>
</dbReference>
<dbReference type="AlphaFoldDB" id="A0A1Y2K9G5"/>
<dbReference type="PIRSF" id="PIRSF028101">
    <property type="entry name" value="UCP028101"/>
    <property type="match status" value="1"/>
</dbReference>
<feature type="chain" id="PRO_5012327603" evidence="1">
    <location>
        <begin position="29"/>
        <end position="368"/>
    </location>
</feature>
<protein>
    <submittedName>
        <fullName evidence="2">Putative twin-arginine translocation pathway signal</fullName>
    </submittedName>
</protein>
<dbReference type="InterPro" id="IPR015943">
    <property type="entry name" value="WD40/YVTN_repeat-like_dom_sf"/>
</dbReference>